<dbReference type="GO" id="GO:0051082">
    <property type="term" value="F:unfolded protein binding"/>
    <property type="evidence" value="ECO:0007669"/>
    <property type="project" value="TreeGrafter"/>
</dbReference>
<dbReference type="SUPFAM" id="SSF46565">
    <property type="entry name" value="Chaperone J-domain"/>
    <property type="match status" value="2"/>
</dbReference>
<protein>
    <recommendedName>
        <fullName evidence="1">J domain-containing protein</fullName>
    </recommendedName>
</protein>
<proteinExistence type="predicted"/>
<sequence>MGGRSDELSSSHYEVLGVDPSADYVEIRAKYRAAVLAFHPDRFPSSCLIAEGAKSWNSADDGRFSLGSSGNVDRRIREIGAEFSATYRSREQSNEAEQFFRVQKAWEVLRDSDSRATYDRFLSAQRLAHQQEESTKVIGEEVYIEDMEIHEDEEAALTSIALPIMLAAYSVTPPLAVSLSKPEYYDCKVCLRQWILQSWEAGNLAGAGVP</sequence>
<gene>
    <name evidence="2" type="ORF">AXG93_4461s1620</name>
</gene>
<dbReference type="PANTHER" id="PTHR43096:SF58">
    <property type="entry name" value="CHAPERONE DNAJ-DOMAIN SUPERFAMILY PROTEIN"/>
    <property type="match status" value="1"/>
</dbReference>
<dbReference type="PANTHER" id="PTHR43096">
    <property type="entry name" value="DNAJ HOMOLOG 1, MITOCHONDRIAL-RELATED"/>
    <property type="match status" value="1"/>
</dbReference>
<organism evidence="2 3">
    <name type="scientific">Marchantia polymorpha subsp. ruderalis</name>
    <dbReference type="NCBI Taxonomy" id="1480154"/>
    <lineage>
        <taxon>Eukaryota</taxon>
        <taxon>Viridiplantae</taxon>
        <taxon>Streptophyta</taxon>
        <taxon>Embryophyta</taxon>
        <taxon>Marchantiophyta</taxon>
        <taxon>Marchantiopsida</taxon>
        <taxon>Marchantiidae</taxon>
        <taxon>Marchantiales</taxon>
        <taxon>Marchantiaceae</taxon>
        <taxon>Marchantia</taxon>
    </lineage>
</organism>
<dbReference type="GO" id="GO:0042026">
    <property type="term" value="P:protein refolding"/>
    <property type="evidence" value="ECO:0007669"/>
    <property type="project" value="TreeGrafter"/>
</dbReference>
<dbReference type="PROSITE" id="PS00636">
    <property type="entry name" value="DNAJ_1"/>
    <property type="match status" value="1"/>
</dbReference>
<dbReference type="Proteomes" id="UP000077202">
    <property type="component" value="Unassembled WGS sequence"/>
</dbReference>
<evidence type="ECO:0000259" key="1">
    <source>
        <dbReference type="PROSITE" id="PS50076"/>
    </source>
</evidence>
<comment type="caution">
    <text evidence="2">The sequence shown here is derived from an EMBL/GenBank/DDBJ whole genome shotgun (WGS) entry which is preliminary data.</text>
</comment>
<dbReference type="InterPro" id="IPR001623">
    <property type="entry name" value="DnaJ_domain"/>
</dbReference>
<dbReference type="GO" id="GO:0005737">
    <property type="term" value="C:cytoplasm"/>
    <property type="evidence" value="ECO:0007669"/>
    <property type="project" value="TreeGrafter"/>
</dbReference>
<dbReference type="Gene3D" id="1.10.287.110">
    <property type="entry name" value="DnaJ domain"/>
    <property type="match status" value="1"/>
</dbReference>
<dbReference type="AlphaFoldDB" id="A0A176WRD9"/>
<accession>A0A176WRD9</accession>
<dbReference type="PROSITE" id="PS50076">
    <property type="entry name" value="DNAJ_2"/>
    <property type="match status" value="1"/>
</dbReference>
<dbReference type="SMART" id="SM00271">
    <property type="entry name" value="DnaJ"/>
    <property type="match status" value="1"/>
</dbReference>
<feature type="domain" description="J" evidence="1">
    <location>
        <begin position="11"/>
        <end position="122"/>
    </location>
</feature>
<dbReference type="PRINTS" id="PR00625">
    <property type="entry name" value="JDOMAIN"/>
</dbReference>
<dbReference type="InterPro" id="IPR018253">
    <property type="entry name" value="DnaJ_domain_CS"/>
</dbReference>
<evidence type="ECO:0000313" key="2">
    <source>
        <dbReference type="EMBL" id="OAE35181.1"/>
    </source>
</evidence>
<name>A0A176WRD9_MARPO</name>
<reference evidence="2" key="1">
    <citation type="submission" date="2016-03" db="EMBL/GenBank/DDBJ databases">
        <title>Mechanisms controlling the formation of the plant cell surface in tip-growing cells are functionally conserved among land plants.</title>
        <authorList>
            <person name="Honkanen S."/>
            <person name="Jones V.A."/>
            <person name="Morieri G."/>
            <person name="Champion C."/>
            <person name="Hetherington A.J."/>
            <person name="Kelly S."/>
            <person name="Saint-Marcoux D."/>
            <person name="Proust H."/>
            <person name="Prescott H."/>
            <person name="Dolan L."/>
        </authorList>
    </citation>
    <scope>NUCLEOTIDE SEQUENCE [LARGE SCALE GENOMIC DNA]</scope>
    <source>
        <tissue evidence="2">Whole gametophyte</tissue>
    </source>
</reference>
<dbReference type="EMBL" id="LVLJ01000253">
    <property type="protein sequence ID" value="OAE35181.1"/>
    <property type="molecule type" value="Genomic_DNA"/>
</dbReference>
<dbReference type="Pfam" id="PF00226">
    <property type="entry name" value="DnaJ"/>
    <property type="match status" value="1"/>
</dbReference>
<keyword evidence="3" id="KW-1185">Reference proteome</keyword>
<dbReference type="InterPro" id="IPR036869">
    <property type="entry name" value="J_dom_sf"/>
</dbReference>
<dbReference type="CDD" id="cd06257">
    <property type="entry name" value="DnaJ"/>
    <property type="match status" value="1"/>
</dbReference>
<evidence type="ECO:0000313" key="3">
    <source>
        <dbReference type="Proteomes" id="UP000077202"/>
    </source>
</evidence>